<dbReference type="InterPro" id="IPR003594">
    <property type="entry name" value="HATPase_dom"/>
</dbReference>
<gene>
    <name evidence="10" type="ORF">ACE41H_02630</name>
</gene>
<dbReference type="EC" id="2.7.13.3" evidence="2"/>
<dbReference type="InterPro" id="IPR005467">
    <property type="entry name" value="His_kinase_dom"/>
</dbReference>
<feature type="transmembrane region" description="Helical" evidence="8">
    <location>
        <begin position="37"/>
        <end position="55"/>
    </location>
</feature>
<dbReference type="Pfam" id="PF02518">
    <property type="entry name" value="HATPase_c"/>
    <property type="match status" value="1"/>
</dbReference>
<evidence type="ECO:0000256" key="4">
    <source>
        <dbReference type="ARBA" id="ARBA00022741"/>
    </source>
</evidence>
<comment type="caution">
    <text evidence="10">The sequence shown here is derived from an EMBL/GenBank/DDBJ whole genome shotgun (WGS) entry which is preliminary data.</text>
</comment>
<dbReference type="SMART" id="SM00387">
    <property type="entry name" value="HATPase_c"/>
    <property type="match status" value="1"/>
</dbReference>
<evidence type="ECO:0000256" key="7">
    <source>
        <dbReference type="ARBA" id="ARBA00023012"/>
    </source>
</evidence>
<reference evidence="10 11" key="1">
    <citation type="submission" date="2024-09" db="EMBL/GenBank/DDBJ databases">
        <title>Paenibacillus zeirhizospherea sp. nov., isolated from surface of the maize (Zea mays) roots in a horticulture field, Hungary.</title>
        <authorList>
            <person name="Marton D."/>
            <person name="Farkas M."/>
            <person name="Bedics A."/>
            <person name="Toth E."/>
            <person name="Tancsics A."/>
            <person name="Boka K."/>
            <person name="Maroti G."/>
            <person name="Kriszt B."/>
            <person name="Cserhati M."/>
        </authorList>
    </citation>
    <scope>NUCLEOTIDE SEQUENCE [LARGE SCALE GENOMIC DNA]</scope>
    <source>
        <strain evidence="10 11">KCTC 33519</strain>
    </source>
</reference>
<dbReference type="CDD" id="cd16917">
    <property type="entry name" value="HATPase_UhpB-NarQ-NarX-like"/>
    <property type="match status" value="1"/>
</dbReference>
<evidence type="ECO:0000256" key="8">
    <source>
        <dbReference type="SAM" id="Phobius"/>
    </source>
</evidence>
<dbReference type="GO" id="GO:0016301">
    <property type="term" value="F:kinase activity"/>
    <property type="evidence" value="ECO:0007669"/>
    <property type="project" value="UniProtKB-KW"/>
</dbReference>
<keyword evidence="6" id="KW-0067">ATP-binding</keyword>
<sequence>MSSYLLPVGFPIVLVCLIPVLIGQGVGVYYQPLKVTMLFLALYLLFCAVVIWFHNGEKIGILMPVLTMLIVVVVAYALLFYQQVHARVRTQTFLRELETAHQKVEELTLANERQRMARDLHDTLAQGLAGLIMQLEAIDAHLTKGGTKRAHEIVQQSMSQARRSLSEARRAIDNLRSQSAVEVDFTEAVREEAQRFTLATGIPVNLELEVKASLSTLVTEHAKHIVRECLTNVAKHAHAKIVYIRMMNIEQMLRMQIRDNGKGFNIQTIGRKAGHYGLIGIQERVRLLGGSMSIQSSAREGTSIEIEMPLAKEARHEM</sequence>
<keyword evidence="8" id="KW-0812">Transmembrane</keyword>
<feature type="domain" description="Histidine kinase" evidence="9">
    <location>
        <begin position="119"/>
        <end position="312"/>
    </location>
</feature>
<keyword evidence="8" id="KW-1133">Transmembrane helix</keyword>
<dbReference type="Gene3D" id="1.20.5.1930">
    <property type="match status" value="1"/>
</dbReference>
<dbReference type="InterPro" id="IPR036890">
    <property type="entry name" value="HATPase_C_sf"/>
</dbReference>
<dbReference type="PROSITE" id="PS50109">
    <property type="entry name" value="HIS_KIN"/>
    <property type="match status" value="1"/>
</dbReference>
<proteinExistence type="predicted"/>
<evidence type="ECO:0000313" key="11">
    <source>
        <dbReference type="Proteomes" id="UP001580346"/>
    </source>
</evidence>
<evidence type="ECO:0000256" key="3">
    <source>
        <dbReference type="ARBA" id="ARBA00022679"/>
    </source>
</evidence>
<feature type="transmembrane region" description="Helical" evidence="8">
    <location>
        <begin position="61"/>
        <end position="81"/>
    </location>
</feature>
<comment type="catalytic activity">
    <reaction evidence="1">
        <text>ATP + protein L-histidine = ADP + protein N-phospho-L-histidine.</text>
        <dbReference type="EC" id="2.7.13.3"/>
    </reaction>
</comment>
<protein>
    <recommendedName>
        <fullName evidence="2">histidine kinase</fullName>
        <ecNumber evidence="2">2.7.13.3</ecNumber>
    </recommendedName>
</protein>
<dbReference type="Gene3D" id="3.30.565.10">
    <property type="entry name" value="Histidine kinase-like ATPase, C-terminal domain"/>
    <property type="match status" value="1"/>
</dbReference>
<dbReference type="EMBL" id="JBHHMI010000002">
    <property type="protein sequence ID" value="MFB5265684.1"/>
    <property type="molecule type" value="Genomic_DNA"/>
</dbReference>
<dbReference type="PANTHER" id="PTHR24421:SF55">
    <property type="entry name" value="SENSOR HISTIDINE KINASE YDFH"/>
    <property type="match status" value="1"/>
</dbReference>
<evidence type="ECO:0000256" key="2">
    <source>
        <dbReference type="ARBA" id="ARBA00012438"/>
    </source>
</evidence>
<evidence type="ECO:0000256" key="5">
    <source>
        <dbReference type="ARBA" id="ARBA00022777"/>
    </source>
</evidence>
<keyword evidence="5 10" id="KW-0418">Kinase</keyword>
<evidence type="ECO:0000256" key="1">
    <source>
        <dbReference type="ARBA" id="ARBA00000085"/>
    </source>
</evidence>
<dbReference type="RefSeq" id="WP_375353189.1">
    <property type="nucleotide sequence ID" value="NZ_JBHHMI010000002.1"/>
</dbReference>
<evidence type="ECO:0000313" key="10">
    <source>
        <dbReference type="EMBL" id="MFB5265684.1"/>
    </source>
</evidence>
<evidence type="ECO:0000256" key="6">
    <source>
        <dbReference type="ARBA" id="ARBA00022840"/>
    </source>
</evidence>
<keyword evidence="7" id="KW-0902">Two-component regulatory system</keyword>
<keyword evidence="8" id="KW-0472">Membrane</keyword>
<evidence type="ECO:0000259" key="9">
    <source>
        <dbReference type="PROSITE" id="PS50109"/>
    </source>
</evidence>
<keyword evidence="4" id="KW-0547">Nucleotide-binding</keyword>
<dbReference type="PANTHER" id="PTHR24421">
    <property type="entry name" value="NITRATE/NITRITE SENSOR PROTEIN NARX-RELATED"/>
    <property type="match status" value="1"/>
</dbReference>
<dbReference type="InterPro" id="IPR011712">
    <property type="entry name" value="Sig_transdc_His_kin_sub3_dim/P"/>
</dbReference>
<keyword evidence="11" id="KW-1185">Reference proteome</keyword>
<dbReference type="Proteomes" id="UP001580346">
    <property type="component" value="Unassembled WGS sequence"/>
</dbReference>
<organism evidence="10 11">
    <name type="scientific">Paenibacillus enshidis</name>
    <dbReference type="NCBI Taxonomy" id="1458439"/>
    <lineage>
        <taxon>Bacteria</taxon>
        <taxon>Bacillati</taxon>
        <taxon>Bacillota</taxon>
        <taxon>Bacilli</taxon>
        <taxon>Bacillales</taxon>
        <taxon>Paenibacillaceae</taxon>
        <taxon>Paenibacillus</taxon>
    </lineage>
</organism>
<dbReference type="Pfam" id="PF07730">
    <property type="entry name" value="HisKA_3"/>
    <property type="match status" value="1"/>
</dbReference>
<feature type="transmembrane region" description="Helical" evidence="8">
    <location>
        <begin position="6"/>
        <end position="30"/>
    </location>
</feature>
<name>A0ABV5APB2_9BACL</name>
<dbReference type="InterPro" id="IPR050482">
    <property type="entry name" value="Sensor_HK_TwoCompSys"/>
</dbReference>
<accession>A0ABV5APB2</accession>
<dbReference type="SUPFAM" id="SSF55874">
    <property type="entry name" value="ATPase domain of HSP90 chaperone/DNA topoisomerase II/histidine kinase"/>
    <property type="match status" value="1"/>
</dbReference>
<keyword evidence="3" id="KW-0808">Transferase</keyword>